<gene>
    <name evidence="15" type="primary">sucB</name>
    <name evidence="15" type="ORF">Mal33_19360</name>
</gene>
<dbReference type="Proteomes" id="UP000316770">
    <property type="component" value="Chromosome"/>
</dbReference>
<dbReference type="InterPro" id="IPR036625">
    <property type="entry name" value="E3-bd_dom_sf"/>
</dbReference>
<dbReference type="EMBL" id="CP036318">
    <property type="protein sequence ID" value="QDV55957.1"/>
    <property type="molecule type" value="Genomic_DNA"/>
</dbReference>
<dbReference type="InterPro" id="IPR006255">
    <property type="entry name" value="SucB"/>
</dbReference>
<accession>A0A518IS86</accession>
<dbReference type="InterPro" id="IPR050537">
    <property type="entry name" value="2-oxoacid_dehydrogenase"/>
</dbReference>
<comment type="function">
    <text evidence="1 11">E2 component of the 2-oxoglutarate dehydrogenase (OGDH) complex which catalyzes the second step in the conversion of 2-oxoglutarate to succinyl-CoA and CO(2).</text>
</comment>
<evidence type="ECO:0000313" key="15">
    <source>
        <dbReference type="EMBL" id="QDV55957.1"/>
    </source>
</evidence>
<dbReference type="Pfam" id="PF00364">
    <property type="entry name" value="Biotin_lipoyl"/>
    <property type="match status" value="1"/>
</dbReference>
<evidence type="ECO:0000256" key="3">
    <source>
        <dbReference type="ARBA" id="ARBA00007317"/>
    </source>
</evidence>
<name>A0A518IS86_9BACT</name>
<dbReference type="SUPFAM" id="SSF52777">
    <property type="entry name" value="CoA-dependent acyltransferases"/>
    <property type="match status" value="1"/>
</dbReference>
<dbReference type="PANTHER" id="PTHR43416:SF5">
    <property type="entry name" value="DIHYDROLIPOYLLYSINE-RESIDUE SUCCINYLTRANSFERASE COMPONENT OF 2-OXOGLUTARATE DEHYDROGENASE COMPLEX, MITOCHONDRIAL"/>
    <property type="match status" value="1"/>
</dbReference>
<evidence type="ECO:0000256" key="4">
    <source>
        <dbReference type="ARBA" id="ARBA00012945"/>
    </source>
</evidence>
<feature type="region of interest" description="Disordered" evidence="12">
    <location>
        <begin position="77"/>
        <end position="101"/>
    </location>
</feature>
<dbReference type="EC" id="2.3.1.61" evidence="4 11"/>
<evidence type="ECO:0000256" key="1">
    <source>
        <dbReference type="ARBA" id="ARBA00004052"/>
    </source>
</evidence>
<feature type="compositionally biased region" description="Low complexity" evidence="12">
    <location>
        <begin position="149"/>
        <end position="162"/>
    </location>
</feature>
<organism evidence="15 16">
    <name type="scientific">Rosistilla oblonga</name>
    <dbReference type="NCBI Taxonomy" id="2527990"/>
    <lineage>
        <taxon>Bacteria</taxon>
        <taxon>Pseudomonadati</taxon>
        <taxon>Planctomycetota</taxon>
        <taxon>Planctomycetia</taxon>
        <taxon>Pirellulales</taxon>
        <taxon>Pirellulaceae</taxon>
        <taxon>Rosistilla</taxon>
    </lineage>
</organism>
<dbReference type="NCBIfam" id="TIGR01347">
    <property type="entry name" value="sucB"/>
    <property type="match status" value="1"/>
</dbReference>
<protein>
    <recommendedName>
        <fullName evidence="5 11">Dihydrolipoyllysine-residue succinyltransferase component of 2-oxoglutarate dehydrogenase complex</fullName>
        <ecNumber evidence="4 11">2.3.1.61</ecNumber>
    </recommendedName>
    <alternativeName>
        <fullName evidence="11">2-oxoglutarate dehydrogenase complex component E2</fullName>
    </alternativeName>
</protein>
<dbReference type="PROSITE" id="PS00189">
    <property type="entry name" value="LIPOYL"/>
    <property type="match status" value="1"/>
</dbReference>
<evidence type="ECO:0000256" key="6">
    <source>
        <dbReference type="ARBA" id="ARBA00022532"/>
    </source>
</evidence>
<keyword evidence="6 11" id="KW-0816">Tricarboxylic acid cycle</keyword>
<dbReference type="AlphaFoldDB" id="A0A518IS86"/>
<keyword evidence="7 11" id="KW-0808">Transferase</keyword>
<feature type="compositionally biased region" description="Low complexity" evidence="12">
    <location>
        <begin position="77"/>
        <end position="97"/>
    </location>
</feature>
<dbReference type="UniPathway" id="UPA00868">
    <property type="reaction ID" value="UER00840"/>
</dbReference>
<dbReference type="SUPFAM" id="SSF47005">
    <property type="entry name" value="Peripheral subunit-binding domain of 2-oxo acid dehydrogenase complex"/>
    <property type="match status" value="1"/>
</dbReference>
<comment type="catalytic activity">
    <reaction evidence="10 11">
        <text>N(6)-[(R)-dihydrolipoyl]-L-lysyl-[protein] + succinyl-CoA = N(6)-[(R)-S(8)-succinyldihydrolipoyl]-L-lysyl-[protein] + CoA</text>
        <dbReference type="Rhea" id="RHEA:15213"/>
        <dbReference type="Rhea" id="RHEA-COMP:10475"/>
        <dbReference type="Rhea" id="RHEA-COMP:20092"/>
        <dbReference type="ChEBI" id="CHEBI:57287"/>
        <dbReference type="ChEBI" id="CHEBI:57292"/>
        <dbReference type="ChEBI" id="CHEBI:83100"/>
        <dbReference type="ChEBI" id="CHEBI:83120"/>
        <dbReference type="EC" id="2.3.1.61"/>
    </reaction>
</comment>
<dbReference type="GO" id="GO:0045252">
    <property type="term" value="C:oxoglutarate dehydrogenase complex"/>
    <property type="evidence" value="ECO:0007669"/>
    <property type="project" value="UniProtKB-UniRule"/>
</dbReference>
<dbReference type="NCBIfam" id="NF004309">
    <property type="entry name" value="PRK05704.1"/>
    <property type="match status" value="1"/>
</dbReference>
<proteinExistence type="inferred from homology"/>
<dbReference type="GO" id="GO:0006099">
    <property type="term" value="P:tricarboxylic acid cycle"/>
    <property type="evidence" value="ECO:0007669"/>
    <property type="project" value="UniProtKB-UniRule"/>
</dbReference>
<keyword evidence="16" id="KW-1185">Reference proteome</keyword>
<dbReference type="Gene3D" id="4.10.320.10">
    <property type="entry name" value="E3-binding domain"/>
    <property type="match status" value="1"/>
</dbReference>
<evidence type="ECO:0000256" key="5">
    <source>
        <dbReference type="ARBA" id="ARBA00019511"/>
    </source>
</evidence>
<evidence type="ECO:0000256" key="8">
    <source>
        <dbReference type="ARBA" id="ARBA00022823"/>
    </source>
</evidence>
<dbReference type="PROSITE" id="PS51826">
    <property type="entry name" value="PSBD"/>
    <property type="match status" value="1"/>
</dbReference>
<dbReference type="CDD" id="cd06849">
    <property type="entry name" value="lipoyl_domain"/>
    <property type="match status" value="1"/>
</dbReference>
<dbReference type="Pfam" id="PF00198">
    <property type="entry name" value="2-oxoacid_dh"/>
    <property type="match status" value="1"/>
</dbReference>
<dbReference type="PROSITE" id="PS50968">
    <property type="entry name" value="BIOTINYL_LIPOYL"/>
    <property type="match status" value="1"/>
</dbReference>
<dbReference type="InterPro" id="IPR011053">
    <property type="entry name" value="Single_hybrid_motif"/>
</dbReference>
<evidence type="ECO:0000256" key="2">
    <source>
        <dbReference type="ARBA" id="ARBA00005145"/>
    </source>
</evidence>
<dbReference type="GO" id="GO:0004149">
    <property type="term" value="F:dihydrolipoyllysine-residue succinyltransferase activity"/>
    <property type="evidence" value="ECO:0007669"/>
    <property type="project" value="UniProtKB-UniRule"/>
</dbReference>
<evidence type="ECO:0000256" key="9">
    <source>
        <dbReference type="ARBA" id="ARBA00023315"/>
    </source>
</evidence>
<evidence type="ECO:0000256" key="10">
    <source>
        <dbReference type="ARBA" id="ARBA00052761"/>
    </source>
</evidence>
<sequence length="410" mass="44268">MVEVKVPTVGESISEVQIGRWLKQQDEWVEADEDLVEIETEKASVQIPSPSAGYLRNITKQQDEFAKVGDVIAQIEAGEAPSGNGSASASAAAPSGESADDARVMPAAARLIAEHNLNPADIKATGPGGRLLKEDVLDHISGATISKVPAAAPKQPAAAPAKASEERPRTSLMTSGEHRAEEVKPLSMLRRTIAARLVEAQHNAALLTTFNEIDMEPVKELRSKYKDAFQKKHGVKLGFMSFFAKAAVEALRRFPAVNSEIRGNNIVYRHYHDIGIAIGGGKGLVVPILRNVEFMSFADVERAISDFADDAQANRLNPQDLDGGTFTISNGGIYGSLLSTPIVNPPQSGILGLHSIQDRPVAVNGEVVIRPMMYVALTYDHRVVDGREAVSFLRVIKDVLEDPARLFLEV</sequence>
<feature type="region of interest" description="Disordered" evidence="12">
    <location>
        <begin position="149"/>
        <end position="181"/>
    </location>
</feature>
<feature type="domain" description="Peripheral subunit-binding (PSBD)" evidence="14">
    <location>
        <begin position="103"/>
        <end position="140"/>
    </location>
</feature>
<dbReference type="GO" id="GO:0033512">
    <property type="term" value="P:L-lysine catabolic process to acetyl-CoA via saccharopine"/>
    <property type="evidence" value="ECO:0007669"/>
    <property type="project" value="UniProtKB-UniRule"/>
</dbReference>
<dbReference type="Gene3D" id="2.40.50.100">
    <property type="match status" value="1"/>
</dbReference>
<reference evidence="15 16" key="1">
    <citation type="submission" date="2019-02" db="EMBL/GenBank/DDBJ databases">
        <title>Deep-cultivation of Planctomycetes and their phenomic and genomic characterization uncovers novel biology.</title>
        <authorList>
            <person name="Wiegand S."/>
            <person name="Jogler M."/>
            <person name="Boedeker C."/>
            <person name="Pinto D."/>
            <person name="Vollmers J."/>
            <person name="Rivas-Marin E."/>
            <person name="Kohn T."/>
            <person name="Peeters S.H."/>
            <person name="Heuer A."/>
            <person name="Rast P."/>
            <person name="Oberbeckmann S."/>
            <person name="Bunk B."/>
            <person name="Jeske O."/>
            <person name="Meyerdierks A."/>
            <person name="Storesund J.E."/>
            <person name="Kallscheuer N."/>
            <person name="Luecker S."/>
            <person name="Lage O.M."/>
            <person name="Pohl T."/>
            <person name="Merkel B.J."/>
            <person name="Hornburger P."/>
            <person name="Mueller R.-W."/>
            <person name="Bruemmer F."/>
            <person name="Labrenz M."/>
            <person name="Spormann A.M."/>
            <person name="Op den Camp H."/>
            <person name="Overmann J."/>
            <person name="Amann R."/>
            <person name="Jetten M.S.M."/>
            <person name="Mascher T."/>
            <person name="Medema M.H."/>
            <person name="Devos D.P."/>
            <person name="Kaster A.-K."/>
            <person name="Ovreas L."/>
            <person name="Rohde M."/>
            <person name="Galperin M.Y."/>
            <person name="Jogler C."/>
        </authorList>
    </citation>
    <scope>NUCLEOTIDE SEQUENCE [LARGE SCALE GENOMIC DNA]</scope>
    <source>
        <strain evidence="15 16">Mal33</strain>
    </source>
</reference>
<evidence type="ECO:0000259" key="14">
    <source>
        <dbReference type="PROSITE" id="PS51826"/>
    </source>
</evidence>
<dbReference type="InterPro" id="IPR003016">
    <property type="entry name" value="2-oxoA_DH_lipoyl-BS"/>
</dbReference>
<dbReference type="GO" id="GO:0005829">
    <property type="term" value="C:cytosol"/>
    <property type="evidence" value="ECO:0007669"/>
    <property type="project" value="TreeGrafter"/>
</dbReference>
<evidence type="ECO:0000256" key="12">
    <source>
        <dbReference type="SAM" id="MobiDB-lite"/>
    </source>
</evidence>
<evidence type="ECO:0000256" key="7">
    <source>
        <dbReference type="ARBA" id="ARBA00022679"/>
    </source>
</evidence>
<keyword evidence="8 11" id="KW-0450">Lipoyl</keyword>
<comment type="similarity">
    <text evidence="3 11">Belongs to the 2-oxoacid dehydrogenase family.</text>
</comment>
<dbReference type="Gene3D" id="3.30.559.10">
    <property type="entry name" value="Chloramphenicol acetyltransferase-like domain"/>
    <property type="match status" value="1"/>
</dbReference>
<dbReference type="InterPro" id="IPR000089">
    <property type="entry name" value="Biotin_lipoyl"/>
</dbReference>
<keyword evidence="9 11" id="KW-0012">Acyltransferase</keyword>
<dbReference type="InterPro" id="IPR023213">
    <property type="entry name" value="CAT-like_dom_sf"/>
</dbReference>
<dbReference type="PANTHER" id="PTHR43416">
    <property type="entry name" value="DIHYDROLIPOYLLYSINE-RESIDUE SUCCINYLTRANSFERASE COMPONENT OF 2-OXOGLUTARATE DEHYDROGENASE COMPLEX, MITOCHONDRIAL-RELATED"/>
    <property type="match status" value="1"/>
</dbReference>
<dbReference type="Pfam" id="PF02817">
    <property type="entry name" value="E3_binding"/>
    <property type="match status" value="1"/>
</dbReference>
<dbReference type="SUPFAM" id="SSF51230">
    <property type="entry name" value="Single hybrid motif"/>
    <property type="match status" value="1"/>
</dbReference>
<comment type="cofactor">
    <cofactor evidence="11">
        <name>(R)-lipoate</name>
        <dbReference type="ChEBI" id="CHEBI:83088"/>
    </cofactor>
    <text evidence="11">Binds 1 lipoyl cofactor covalently.</text>
</comment>
<dbReference type="InterPro" id="IPR001078">
    <property type="entry name" value="2-oxoacid_DH_actylTfrase"/>
</dbReference>
<evidence type="ECO:0000259" key="13">
    <source>
        <dbReference type="PROSITE" id="PS50968"/>
    </source>
</evidence>
<dbReference type="InterPro" id="IPR004167">
    <property type="entry name" value="PSBD"/>
</dbReference>
<evidence type="ECO:0000256" key="11">
    <source>
        <dbReference type="RuleBase" id="RU361138"/>
    </source>
</evidence>
<comment type="pathway">
    <text evidence="2 11">Amino-acid degradation; L-lysine degradation via saccharopine pathway; glutaryl-CoA from L-lysine: step 6/6.</text>
</comment>
<dbReference type="RefSeq" id="WP_145283922.1">
    <property type="nucleotide sequence ID" value="NZ_CP036318.1"/>
</dbReference>
<feature type="domain" description="Lipoyl-binding" evidence="13">
    <location>
        <begin position="1"/>
        <end position="76"/>
    </location>
</feature>
<evidence type="ECO:0000313" key="16">
    <source>
        <dbReference type="Proteomes" id="UP000316770"/>
    </source>
</evidence>